<accession>A0A8J6NU86</accession>
<dbReference type="PANTHER" id="PTHR43255:SF1">
    <property type="entry name" value="IRON-SULFUR-BINDING OXIDOREDUCTASE FADF-RELATED"/>
    <property type="match status" value="1"/>
</dbReference>
<dbReference type="InterPro" id="IPR017896">
    <property type="entry name" value="4Fe4S_Fe-S-bd"/>
</dbReference>
<evidence type="ECO:0000259" key="6">
    <source>
        <dbReference type="PROSITE" id="PS51379"/>
    </source>
</evidence>
<evidence type="ECO:0000256" key="2">
    <source>
        <dbReference type="ARBA" id="ARBA00022723"/>
    </source>
</evidence>
<dbReference type="Gene3D" id="1.10.1060.10">
    <property type="entry name" value="Alpha-helical ferredoxin"/>
    <property type="match status" value="1"/>
</dbReference>
<dbReference type="InterPro" id="IPR009051">
    <property type="entry name" value="Helical_ferredxn"/>
</dbReference>
<gene>
    <name evidence="7" type="ORF">H8D96_19420</name>
</gene>
<feature type="domain" description="4Fe-4S ferredoxin-type" evidence="6">
    <location>
        <begin position="4"/>
        <end position="38"/>
    </location>
</feature>
<dbReference type="GO" id="GO:0005886">
    <property type="term" value="C:plasma membrane"/>
    <property type="evidence" value="ECO:0007669"/>
    <property type="project" value="TreeGrafter"/>
</dbReference>
<proteinExistence type="predicted"/>
<dbReference type="Proteomes" id="UP000605201">
    <property type="component" value="Unassembled WGS sequence"/>
</dbReference>
<name>A0A8J6NU86_9BACT</name>
<keyword evidence="3" id="KW-0560">Oxidoreductase</keyword>
<evidence type="ECO:0000313" key="8">
    <source>
        <dbReference type="Proteomes" id="UP000605201"/>
    </source>
</evidence>
<dbReference type="EMBL" id="JACNIG010000381">
    <property type="protein sequence ID" value="MBC8434086.1"/>
    <property type="molecule type" value="Genomic_DNA"/>
</dbReference>
<dbReference type="Pfam" id="PF13183">
    <property type="entry name" value="Fer4_8"/>
    <property type="match status" value="1"/>
</dbReference>
<dbReference type="GO" id="GO:0016491">
    <property type="term" value="F:oxidoreductase activity"/>
    <property type="evidence" value="ECO:0007669"/>
    <property type="project" value="UniProtKB-KW"/>
</dbReference>
<comment type="caution">
    <text evidence="7">The sequence shown here is derived from an EMBL/GenBank/DDBJ whole genome shotgun (WGS) entry which is preliminary data.</text>
</comment>
<evidence type="ECO:0000313" key="7">
    <source>
        <dbReference type="EMBL" id="MBC8434086.1"/>
    </source>
</evidence>
<dbReference type="GO" id="GO:0051539">
    <property type="term" value="F:4 iron, 4 sulfur cluster binding"/>
    <property type="evidence" value="ECO:0007669"/>
    <property type="project" value="UniProtKB-KW"/>
</dbReference>
<keyword evidence="4" id="KW-0408">Iron</keyword>
<keyword evidence="2" id="KW-0479">Metal-binding</keyword>
<dbReference type="Pfam" id="PF02754">
    <property type="entry name" value="CCG"/>
    <property type="match status" value="2"/>
</dbReference>
<keyword evidence="1" id="KW-0004">4Fe-4S</keyword>
<dbReference type="InterPro" id="IPR004017">
    <property type="entry name" value="Cys_rich_dom"/>
</dbReference>
<protein>
    <submittedName>
        <fullName evidence="7">(Fe-S)-binding protein</fullName>
    </submittedName>
</protein>
<evidence type="ECO:0000256" key="1">
    <source>
        <dbReference type="ARBA" id="ARBA00022485"/>
    </source>
</evidence>
<dbReference type="AlphaFoldDB" id="A0A8J6NU86"/>
<dbReference type="PROSITE" id="PS00198">
    <property type="entry name" value="4FE4S_FER_1"/>
    <property type="match status" value="1"/>
</dbReference>
<dbReference type="SUPFAM" id="SSF46548">
    <property type="entry name" value="alpha-helical ferredoxin"/>
    <property type="match status" value="1"/>
</dbReference>
<organism evidence="7 8">
    <name type="scientific">Candidatus Desulfatibia vada</name>
    <dbReference type="NCBI Taxonomy" id="2841696"/>
    <lineage>
        <taxon>Bacteria</taxon>
        <taxon>Pseudomonadati</taxon>
        <taxon>Thermodesulfobacteriota</taxon>
        <taxon>Desulfobacteria</taxon>
        <taxon>Desulfobacterales</taxon>
        <taxon>Desulfobacterales incertae sedis</taxon>
        <taxon>Candidatus Desulfatibia</taxon>
    </lineage>
</organism>
<evidence type="ECO:0000256" key="3">
    <source>
        <dbReference type="ARBA" id="ARBA00023002"/>
    </source>
</evidence>
<dbReference type="GO" id="GO:0046872">
    <property type="term" value="F:metal ion binding"/>
    <property type="evidence" value="ECO:0007669"/>
    <property type="project" value="UniProtKB-KW"/>
</dbReference>
<dbReference type="PANTHER" id="PTHR43255">
    <property type="entry name" value="IRON-SULFUR-BINDING OXIDOREDUCTASE FADF-RELATED-RELATED"/>
    <property type="match status" value="1"/>
</dbReference>
<dbReference type="PROSITE" id="PS51379">
    <property type="entry name" value="4FE4S_FER_2"/>
    <property type="match status" value="1"/>
</dbReference>
<dbReference type="InterPro" id="IPR051460">
    <property type="entry name" value="HdrC_iron-sulfur_subunit"/>
</dbReference>
<dbReference type="InterPro" id="IPR017900">
    <property type="entry name" value="4Fe4S_Fe_S_CS"/>
</dbReference>
<reference evidence="7 8" key="1">
    <citation type="submission" date="2020-08" db="EMBL/GenBank/DDBJ databases">
        <title>Bridging the membrane lipid divide: bacteria of the FCB group superphylum have the potential to synthesize archaeal ether lipids.</title>
        <authorList>
            <person name="Villanueva L."/>
            <person name="Von Meijenfeldt F.A.B."/>
            <person name="Westbye A.B."/>
            <person name="Yadav S."/>
            <person name="Hopmans E.C."/>
            <person name="Dutilh B.E."/>
            <person name="Sinninghe Damste J.S."/>
        </authorList>
    </citation>
    <scope>NUCLEOTIDE SEQUENCE [LARGE SCALE GENOMIC DNA]</scope>
    <source>
        <strain evidence="7">NIOZ-UU17</strain>
    </source>
</reference>
<sequence length="375" mass="41993">MTAIDELVNTTKTYYCLDCGVCTGSCPVSRVFPDFSPRQIIERSLYELEDFSDDTIWNCLTCAQCSVRCPADINFPEFIRLMRDGAHGLGFDGMPAHNGMLQTIMAIQTKDIKQNRTSWIEDGKTKETGDVFYFVGCKPYFNVIFENIDAGSIQGAQNVLKILNTCGVEPVVSNNERCCGHDALWNGNEDTFKQLARLNVEVIRASGAKQVIFSCPEGYHTFKEYYPKFLGELDFEPVHILDFLAAKLDEGVVQLEESDEKIVTYHDPCRLGRLAGVYDAPRKLLEAIPGIELKEMPRSRENGVCCGTSGWMNCSSCSKEIQMQRLKEAKETGAGTVVTACPKCQIHFRCAKKAYNLDIEITDLFDIVAERIKTG</sequence>
<evidence type="ECO:0000256" key="4">
    <source>
        <dbReference type="ARBA" id="ARBA00023004"/>
    </source>
</evidence>
<keyword evidence="5" id="KW-0411">Iron-sulfur</keyword>
<evidence type="ECO:0000256" key="5">
    <source>
        <dbReference type="ARBA" id="ARBA00023014"/>
    </source>
</evidence>